<dbReference type="InterPro" id="IPR001876">
    <property type="entry name" value="Znf_RanBP2"/>
</dbReference>
<evidence type="ECO:0000256" key="4">
    <source>
        <dbReference type="ARBA" id="ARBA00022490"/>
    </source>
</evidence>
<dbReference type="Pfam" id="PF04157">
    <property type="entry name" value="EAP30"/>
    <property type="match status" value="1"/>
</dbReference>
<dbReference type="InterPro" id="IPR037855">
    <property type="entry name" value="Vps36"/>
</dbReference>
<evidence type="ECO:0000313" key="12">
    <source>
        <dbReference type="EMBL" id="KLO16602.1"/>
    </source>
</evidence>
<feature type="compositionally biased region" description="Polar residues" evidence="10">
    <location>
        <begin position="229"/>
        <end position="239"/>
    </location>
</feature>
<feature type="region of interest" description="Disordered" evidence="10">
    <location>
        <begin position="229"/>
        <end position="258"/>
    </location>
</feature>
<dbReference type="STRING" id="27342.A0A0H2RYA1"/>
<feature type="region of interest" description="Disordered" evidence="10">
    <location>
        <begin position="296"/>
        <end position="341"/>
    </location>
</feature>
<reference evidence="12 13" key="1">
    <citation type="submission" date="2015-04" db="EMBL/GenBank/DDBJ databases">
        <title>Complete genome sequence of Schizopora paradoxa KUC8140, a cosmopolitan wood degrader in East Asia.</title>
        <authorList>
            <consortium name="DOE Joint Genome Institute"/>
            <person name="Min B."/>
            <person name="Park H."/>
            <person name="Jang Y."/>
            <person name="Kim J.-J."/>
            <person name="Kim K.H."/>
            <person name="Pangilinan J."/>
            <person name="Lipzen A."/>
            <person name="Riley R."/>
            <person name="Grigoriev I.V."/>
            <person name="Spatafora J.W."/>
            <person name="Choi I.-G."/>
        </authorList>
    </citation>
    <scope>NUCLEOTIDE SEQUENCE [LARGE SCALE GENOMIC DNA]</scope>
    <source>
        <strain evidence="12 13">KUC8140</strain>
    </source>
</reference>
<dbReference type="GO" id="GO:0031902">
    <property type="term" value="C:late endosome membrane"/>
    <property type="evidence" value="ECO:0007669"/>
    <property type="project" value="UniProtKB-UniRule"/>
</dbReference>
<evidence type="ECO:0000256" key="5">
    <source>
        <dbReference type="ARBA" id="ARBA00022723"/>
    </source>
</evidence>
<keyword evidence="4 9" id="KW-0963">Cytoplasm</keyword>
<dbReference type="InterPro" id="IPR021648">
    <property type="entry name" value="GLUE_dom"/>
</dbReference>
<evidence type="ECO:0000256" key="2">
    <source>
        <dbReference type="ARBA" id="ARBA00017953"/>
    </source>
</evidence>
<dbReference type="PANTHER" id="PTHR13128">
    <property type="entry name" value="VACUOLAR PROTEIN-SORTING-ASSOCIATED PROTEIN 36"/>
    <property type="match status" value="1"/>
</dbReference>
<evidence type="ECO:0000256" key="1">
    <source>
        <dbReference type="ARBA" id="ARBA00009697"/>
    </source>
</evidence>
<evidence type="ECO:0000256" key="3">
    <source>
        <dbReference type="ARBA" id="ARBA00022448"/>
    </source>
</evidence>
<feature type="compositionally biased region" description="Low complexity" evidence="10">
    <location>
        <begin position="246"/>
        <end position="258"/>
    </location>
</feature>
<dbReference type="Gene3D" id="1.10.10.10">
    <property type="entry name" value="Winged helix-like DNA-binding domain superfamily/Winged helix DNA-binding domain"/>
    <property type="match status" value="2"/>
</dbReference>
<evidence type="ECO:0000259" key="11">
    <source>
        <dbReference type="PROSITE" id="PS51495"/>
    </source>
</evidence>
<keyword evidence="7" id="KW-0862">Zinc</keyword>
<keyword evidence="6" id="KW-0863">Zinc-finger</keyword>
<comment type="subcellular location">
    <subcellularLocation>
        <location evidence="9">Cytoplasm</location>
    </subcellularLocation>
    <subcellularLocation>
        <location evidence="9">Endosome</location>
    </subcellularLocation>
</comment>
<comment type="similarity">
    <text evidence="1 9">Belongs to the VPS36 family.</text>
</comment>
<comment type="function">
    <text evidence="9">Component of the ESCRT-II complex (endosomal sorting complex required for transport II), which is required for multivesicular body (MVB) formation and sorting of endosomal cargo proteins into MVBs.</text>
</comment>
<dbReference type="EMBL" id="KQ085914">
    <property type="protein sequence ID" value="KLO16602.1"/>
    <property type="molecule type" value="Genomic_DNA"/>
</dbReference>
<dbReference type="GO" id="GO:0000814">
    <property type="term" value="C:ESCRT II complex"/>
    <property type="evidence" value="ECO:0007669"/>
    <property type="project" value="UniProtKB-UniRule"/>
</dbReference>
<keyword evidence="8 9" id="KW-0653">Protein transport</keyword>
<feature type="domain" description="GLUE N-terminal" evidence="11">
    <location>
        <begin position="11"/>
        <end position="378"/>
    </location>
</feature>
<dbReference type="Gene3D" id="6.10.140.260">
    <property type="match status" value="1"/>
</dbReference>
<dbReference type="FunFam" id="1.10.10.10:FF:000416">
    <property type="entry name" value="Vacuolar protein-sorting-associated protein 36"/>
    <property type="match status" value="1"/>
</dbReference>
<dbReference type="InterPro" id="IPR040608">
    <property type="entry name" value="Snf8/Vps36"/>
</dbReference>
<dbReference type="FunCoup" id="A0A0H2RYA1">
    <property type="interactions" value="130"/>
</dbReference>
<name>A0A0H2RYA1_9AGAM</name>
<dbReference type="Pfam" id="PF11605">
    <property type="entry name" value="Vps36_ESCRT-II"/>
    <property type="match status" value="1"/>
</dbReference>
<dbReference type="InterPro" id="IPR011993">
    <property type="entry name" value="PH-like_dom_sf"/>
</dbReference>
<dbReference type="OrthoDB" id="271448at2759"/>
<evidence type="ECO:0000256" key="6">
    <source>
        <dbReference type="ARBA" id="ARBA00022771"/>
    </source>
</evidence>
<keyword evidence="9" id="KW-0967">Endosome</keyword>
<dbReference type="Gene3D" id="2.30.29.30">
    <property type="entry name" value="Pleckstrin-homology domain (PH domain)/Phosphotyrosine-binding domain (PTB)"/>
    <property type="match status" value="2"/>
</dbReference>
<organism evidence="12 13">
    <name type="scientific">Schizopora paradoxa</name>
    <dbReference type="NCBI Taxonomy" id="27342"/>
    <lineage>
        <taxon>Eukaryota</taxon>
        <taxon>Fungi</taxon>
        <taxon>Dikarya</taxon>
        <taxon>Basidiomycota</taxon>
        <taxon>Agaricomycotina</taxon>
        <taxon>Agaricomycetes</taxon>
        <taxon>Hymenochaetales</taxon>
        <taxon>Schizoporaceae</taxon>
        <taxon>Schizopora</taxon>
    </lineage>
</organism>
<dbReference type="PROSITE" id="PS51495">
    <property type="entry name" value="GLUE"/>
    <property type="match status" value="1"/>
</dbReference>
<evidence type="ECO:0000313" key="13">
    <source>
        <dbReference type="Proteomes" id="UP000053477"/>
    </source>
</evidence>
<dbReference type="Proteomes" id="UP000053477">
    <property type="component" value="Unassembled WGS sequence"/>
</dbReference>
<dbReference type="GO" id="GO:0008270">
    <property type="term" value="F:zinc ion binding"/>
    <property type="evidence" value="ECO:0007669"/>
    <property type="project" value="UniProtKB-KW"/>
</dbReference>
<feature type="compositionally biased region" description="Low complexity" evidence="10">
    <location>
        <begin position="134"/>
        <end position="148"/>
    </location>
</feature>
<feature type="compositionally biased region" description="Polar residues" evidence="10">
    <location>
        <begin position="373"/>
        <end position="386"/>
    </location>
</feature>
<proteinExistence type="inferred from homology"/>
<evidence type="ECO:0000256" key="9">
    <source>
        <dbReference type="RuleBase" id="RU367095"/>
    </source>
</evidence>
<dbReference type="GO" id="GO:0043130">
    <property type="term" value="F:ubiquitin binding"/>
    <property type="evidence" value="ECO:0007669"/>
    <property type="project" value="UniProtKB-UniRule"/>
</dbReference>
<dbReference type="InParanoid" id="A0A0H2RYA1"/>
<evidence type="ECO:0000256" key="10">
    <source>
        <dbReference type="SAM" id="MobiDB-lite"/>
    </source>
</evidence>
<dbReference type="PANTHER" id="PTHR13128:SF12">
    <property type="entry name" value="VACUOLAR PROTEIN-SORTING-ASSOCIATED PROTEIN 36"/>
    <property type="match status" value="1"/>
</dbReference>
<evidence type="ECO:0000256" key="7">
    <source>
        <dbReference type="ARBA" id="ARBA00022833"/>
    </source>
</evidence>
<keyword evidence="5" id="KW-0479">Metal-binding</keyword>
<comment type="subunit">
    <text evidence="9">Component of the endosomal sorting complex required for transport II (ESCRT-II).</text>
</comment>
<dbReference type="SUPFAM" id="SSF46785">
    <property type="entry name" value="Winged helix' DNA-binding domain"/>
    <property type="match status" value="1"/>
</dbReference>
<dbReference type="InterPro" id="IPR036390">
    <property type="entry name" value="WH_DNA-bd_sf"/>
</dbReference>
<accession>A0A0H2RYA1</accession>
<gene>
    <name evidence="12" type="ORF">SCHPADRAFT_847992</name>
</gene>
<protein>
    <recommendedName>
        <fullName evidence="2 9">Vacuolar protein-sorting-associated protein 36</fullName>
    </recommendedName>
    <alternativeName>
        <fullName evidence="9">ESCRT-II complex subunit VPS36</fullName>
    </alternativeName>
</protein>
<sequence length="658" mass="70039">MPTLDRYSRPIDGTIPVTALLYDDEKLLASQDSVGLYDGPSKSPPHQSGALHVSSHRLFFISGASSSSILHAPDPSQEGGASLAIDLHHVIHTESYAGFFKSSPKVTLHLRPIVESEQRSGTRTPAIPAGRTDSSSALASTSSTTSSTPAPDIGSPPPSSLEDPFEAWDCDICDFRNPPGLSPAARNTCQLCGMPRSASSSSVSAKPVVTSPPIAITRNASIMNDSLHSRSLPTSTSHTPIPLGISPSMNASSSTDSSITDGSHSISCSICTFLNHPSLKDCEMCGSPLGGPEVTISGSSASNSTPTAPLHRAVVSKSAPASRPDSPALDENGGGMDNTNDKDRYIRLSFRQGGDKAFYAALKTALQGKTWEATKQSRVQTTSPDSSGKRVGIDALLGSLANSKLTTEEDMQDAFADLSALMTKAQDMVRLAKDLNEQLTISNSRNPEGQSIEPEEATFVRSSLAQLGLSMKNAPVTADMTRDENKYMEQLAKELSGMLQGDRKQNRKVEGIMKSRGVIGLDEVWGGWNRARGVSLVSPEQTLSALKYLPHYTDPPISTRTLTSGLRVLHTPSYLPSAFASRVLELIFEYGPLSTMDIAGKESLNVGLIAELMLEVEGRGDVCRDDIGSAVGAAGASSVDIRWWPNAFVGYEWDGEED</sequence>
<dbReference type="InterPro" id="IPR036388">
    <property type="entry name" value="WH-like_DNA-bd_sf"/>
</dbReference>
<feature type="region of interest" description="Disordered" evidence="10">
    <location>
        <begin position="112"/>
        <end position="162"/>
    </location>
</feature>
<dbReference type="SMART" id="SM00547">
    <property type="entry name" value="ZnF_RBZ"/>
    <property type="match status" value="2"/>
</dbReference>
<evidence type="ECO:0000256" key="8">
    <source>
        <dbReference type="ARBA" id="ARBA00022927"/>
    </source>
</evidence>
<dbReference type="GO" id="GO:0043328">
    <property type="term" value="P:protein transport to vacuole involved in ubiquitin-dependent protein catabolic process via the multivesicular body sorting pathway"/>
    <property type="evidence" value="ECO:0007669"/>
    <property type="project" value="UniProtKB-UniRule"/>
</dbReference>
<dbReference type="AlphaFoldDB" id="A0A0H2RYA1"/>
<dbReference type="Gene3D" id="2.30.30.380">
    <property type="entry name" value="Zn-finger domain of Sec23/24"/>
    <property type="match status" value="1"/>
</dbReference>
<dbReference type="GO" id="GO:0032266">
    <property type="term" value="F:phosphatidylinositol-3-phosphate binding"/>
    <property type="evidence" value="ECO:0007669"/>
    <property type="project" value="UniProtKB-UniRule"/>
</dbReference>
<feature type="region of interest" description="Disordered" evidence="10">
    <location>
        <begin position="371"/>
        <end position="390"/>
    </location>
</feature>
<dbReference type="SUPFAM" id="SSF50729">
    <property type="entry name" value="PH domain-like"/>
    <property type="match status" value="2"/>
</dbReference>
<keyword evidence="3 9" id="KW-0813">Transport</keyword>
<keyword evidence="13" id="KW-1185">Reference proteome</keyword>
<feature type="compositionally biased region" description="Polar residues" evidence="10">
    <location>
        <begin position="296"/>
        <end position="307"/>
    </location>
</feature>